<dbReference type="InterPro" id="IPR023582">
    <property type="entry name" value="Impact"/>
</dbReference>
<dbReference type="PANTHER" id="PTHR16301:SF20">
    <property type="entry name" value="IMPACT FAMILY MEMBER YIGZ"/>
    <property type="match status" value="1"/>
</dbReference>
<dbReference type="OrthoDB" id="9813771at2"/>
<dbReference type="PANTHER" id="PTHR16301">
    <property type="entry name" value="IMPACT-RELATED"/>
    <property type="match status" value="1"/>
</dbReference>
<evidence type="ECO:0000256" key="1">
    <source>
        <dbReference type="ARBA" id="ARBA00007665"/>
    </source>
</evidence>
<dbReference type="Pfam" id="PF01205">
    <property type="entry name" value="Impact_N"/>
    <property type="match status" value="1"/>
</dbReference>
<dbReference type="STRING" id="192904.SAMN04488514_101870"/>
<dbReference type="GO" id="GO:0005737">
    <property type="term" value="C:cytoplasm"/>
    <property type="evidence" value="ECO:0007669"/>
    <property type="project" value="TreeGrafter"/>
</dbReference>
<protein>
    <submittedName>
        <fullName evidence="3">Uncharacterized protein, YigZ family</fullName>
    </submittedName>
</protein>
<dbReference type="InterPro" id="IPR020568">
    <property type="entry name" value="Ribosomal_Su5_D2-typ_SF"/>
</dbReference>
<evidence type="ECO:0000313" key="4">
    <source>
        <dbReference type="Proteomes" id="UP000199440"/>
    </source>
</evidence>
<dbReference type="GO" id="GO:0006446">
    <property type="term" value="P:regulation of translational initiation"/>
    <property type="evidence" value="ECO:0007669"/>
    <property type="project" value="TreeGrafter"/>
</dbReference>
<dbReference type="SUPFAM" id="SSF54211">
    <property type="entry name" value="Ribosomal protein S5 domain 2-like"/>
    <property type="match status" value="1"/>
</dbReference>
<dbReference type="InterPro" id="IPR001498">
    <property type="entry name" value="Impact_N"/>
</dbReference>
<name>A0A1G9K752_9FLAO</name>
<proteinExistence type="inferred from homology"/>
<dbReference type="InterPro" id="IPR036956">
    <property type="entry name" value="Impact_N_sf"/>
</dbReference>
<reference evidence="3 4" key="1">
    <citation type="submission" date="2016-10" db="EMBL/GenBank/DDBJ databases">
        <authorList>
            <person name="de Groot N.N."/>
        </authorList>
    </citation>
    <scope>NUCLEOTIDE SEQUENCE [LARGE SCALE GENOMIC DNA]</scope>
    <source>
        <strain evidence="3 4">DSM 19886</strain>
    </source>
</reference>
<dbReference type="AlphaFoldDB" id="A0A1G9K752"/>
<sequence>MEQKTDSYKTVLKPSKEIIFKERKSKFYGYVFPIKNEDEVKPILEALKKQHYTANHVCYAWQLGVEKIRYRANDDGEPNNSAGMPIYGQIQSFGVTNVLVAVARIFGGTKLGVGGLISAYRMAAQLALQEARIVSKTLRKEVELSFDYKEMDKVMRIIKHQQLEISFQKMEMDCTLIISVRKTESAHIKKMFDKIQGVKTKVIKP</sequence>
<organism evidence="3 4">
    <name type="scientific">Kriegella aquimaris</name>
    <dbReference type="NCBI Taxonomy" id="192904"/>
    <lineage>
        <taxon>Bacteria</taxon>
        <taxon>Pseudomonadati</taxon>
        <taxon>Bacteroidota</taxon>
        <taxon>Flavobacteriia</taxon>
        <taxon>Flavobacteriales</taxon>
        <taxon>Flavobacteriaceae</taxon>
        <taxon>Kriegella</taxon>
    </lineage>
</organism>
<keyword evidence="4" id="KW-1185">Reference proteome</keyword>
<dbReference type="RefSeq" id="WP_089885585.1">
    <property type="nucleotide sequence ID" value="NZ_FNGV01000001.1"/>
</dbReference>
<evidence type="ECO:0000313" key="3">
    <source>
        <dbReference type="EMBL" id="SDL45499.1"/>
    </source>
</evidence>
<dbReference type="EMBL" id="FNGV01000001">
    <property type="protein sequence ID" value="SDL45499.1"/>
    <property type="molecule type" value="Genomic_DNA"/>
</dbReference>
<accession>A0A1G9K752</accession>
<gene>
    <name evidence="3" type="ORF">SAMN04488514_101870</name>
</gene>
<evidence type="ECO:0000259" key="2">
    <source>
        <dbReference type="Pfam" id="PF01205"/>
    </source>
</evidence>
<dbReference type="Proteomes" id="UP000199440">
    <property type="component" value="Unassembled WGS sequence"/>
</dbReference>
<comment type="similarity">
    <text evidence="1">Belongs to the IMPACT family.</text>
</comment>
<dbReference type="Gene3D" id="3.30.230.30">
    <property type="entry name" value="Impact, N-terminal domain"/>
    <property type="match status" value="1"/>
</dbReference>
<feature type="domain" description="Impact N-terminal" evidence="2">
    <location>
        <begin position="23"/>
        <end position="128"/>
    </location>
</feature>